<feature type="domain" description="DUF7918" evidence="1">
    <location>
        <begin position="7"/>
        <end position="217"/>
    </location>
</feature>
<organism evidence="2 3">
    <name type="scientific">Marasmius oreades</name>
    <name type="common">fairy-ring Marasmius</name>
    <dbReference type="NCBI Taxonomy" id="181124"/>
    <lineage>
        <taxon>Eukaryota</taxon>
        <taxon>Fungi</taxon>
        <taxon>Dikarya</taxon>
        <taxon>Basidiomycota</taxon>
        <taxon>Agaricomycotina</taxon>
        <taxon>Agaricomycetes</taxon>
        <taxon>Agaricomycetidae</taxon>
        <taxon>Agaricales</taxon>
        <taxon>Marasmiineae</taxon>
        <taxon>Marasmiaceae</taxon>
        <taxon>Marasmius</taxon>
    </lineage>
</organism>
<evidence type="ECO:0000313" key="2">
    <source>
        <dbReference type="EMBL" id="KAG7089205.1"/>
    </source>
</evidence>
<dbReference type="Pfam" id="PF25534">
    <property type="entry name" value="DUF7918"/>
    <property type="match status" value="1"/>
</dbReference>
<keyword evidence="3" id="KW-1185">Reference proteome</keyword>
<name>A0A9P7RT45_9AGAR</name>
<accession>A0A9P7RT45</accession>
<dbReference type="EMBL" id="CM032187">
    <property type="protein sequence ID" value="KAG7089205.1"/>
    <property type="molecule type" value="Genomic_DNA"/>
</dbReference>
<dbReference type="AlphaFoldDB" id="A0A9P7RT45"/>
<evidence type="ECO:0000259" key="1">
    <source>
        <dbReference type="Pfam" id="PF25534"/>
    </source>
</evidence>
<dbReference type="PANTHER" id="PTHR36223">
    <property type="entry name" value="BETA-LACTAMASE-TYPE TRANSPEPTIDASE FOLD DOMAIN CONTAINING PROTEIN"/>
    <property type="match status" value="1"/>
</dbReference>
<dbReference type="OrthoDB" id="3364132at2759"/>
<dbReference type="KEGG" id="more:E1B28_010907"/>
<dbReference type="Proteomes" id="UP001049176">
    <property type="component" value="Chromosome 7"/>
</dbReference>
<proteinExistence type="predicted"/>
<dbReference type="RefSeq" id="XP_043005675.1">
    <property type="nucleotide sequence ID" value="XM_043155893.1"/>
</dbReference>
<gene>
    <name evidence="2" type="ORF">E1B28_010907</name>
</gene>
<comment type="caution">
    <text evidence="2">The sequence shown here is derived from an EMBL/GenBank/DDBJ whole genome shotgun (WGS) entry which is preliminary data.</text>
</comment>
<sequence length="317" mass="36408">MLSYKRITAWIESEGTRIPQHQILETWAAHENFPTISCWIPSELGQKFEVCFTDDDLEDSICGYIEIDGQRCGSKFLRAPIDRGKVMRRDSVRTSETEVGYFQFADVVTTDDDEYEGQDLYRMGEIEVTVKRVHISPGFGGGWRNPKARTSFPSTNRRVVHEKDKKGIMHTVRLAASYSTGPHRSKPPLKVVPCDPIVKFVFHYAPLVKLRADGIVPPLEVKAEPDLKQEEKEDQVFIDLTLEEDDDPLIVPREKTFIDLTLEDDYDPLIDSREKMLIDFTLDPESVPQPKRERPGTQKEIIVVEDDEDEETLKIIQ</sequence>
<protein>
    <recommendedName>
        <fullName evidence="1">DUF7918 domain-containing protein</fullName>
    </recommendedName>
</protein>
<dbReference type="InterPro" id="IPR057678">
    <property type="entry name" value="DUF7918"/>
</dbReference>
<dbReference type="PANTHER" id="PTHR36223:SF1">
    <property type="entry name" value="TRANSCRIPTION ELONGATION FACTOR EAF N-TERMINAL DOMAIN-CONTAINING PROTEIN"/>
    <property type="match status" value="1"/>
</dbReference>
<dbReference type="GeneID" id="66079982"/>
<evidence type="ECO:0000313" key="3">
    <source>
        <dbReference type="Proteomes" id="UP001049176"/>
    </source>
</evidence>
<reference evidence="2" key="1">
    <citation type="journal article" date="2021" name="Genome Biol. Evol.">
        <title>The assembled and annotated genome of the fairy-ring fungus Marasmius oreades.</title>
        <authorList>
            <person name="Hiltunen M."/>
            <person name="Ament-Velasquez S.L."/>
            <person name="Johannesson H."/>
        </authorList>
    </citation>
    <scope>NUCLEOTIDE SEQUENCE</scope>
    <source>
        <strain evidence="2">03SP1</strain>
    </source>
</reference>